<reference evidence="1" key="2">
    <citation type="journal article" date="2015" name="Fish Shellfish Immunol.">
        <title>Early steps in the European eel (Anguilla anguilla)-Vibrio vulnificus interaction in the gills: Role of the RtxA13 toxin.</title>
        <authorList>
            <person name="Callol A."/>
            <person name="Pajuelo D."/>
            <person name="Ebbesson L."/>
            <person name="Teles M."/>
            <person name="MacKenzie S."/>
            <person name="Amaro C."/>
        </authorList>
    </citation>
    <scope>NUCLEOTIDE SEQUENCE</scope>
</reference>
<dbReference type="AlphaFoldDB" id="A0A0E9TAZ6"/>
<name>A0A0E9TAZ6_ANGAN</name>
<proteinExistence type="predicted"/>
<organism evidence="1">
    <name type="scientific">Anguilla anguilla</name>
    <name type="common">European freshwater eel</name>
    <name type="synonym">Muraena anguilla</name>
    <dbReference type="NCBI Taxonomy" id="7936"/>
    <lineage>
        <taxon>Eukaryota</taxon>
        <taxon>Metazoa</taxon>
        <taxon>Chordata</taxon>
        <taxon>Craniata</taxon>
        <taxon>Vertebrata</taxon>
        <taxon>Euteleostomi</taxon>
        <taxon>Actinopterygii</taxon>
        <taxon>Neopterygii</taxon>
        <taxon>Teleostei</taxon>
        <taxon>Anguilliformes</taxon>
        <taxon>Anguillidae</taxon>
        <taxon>Anguilla</taxon>
    </lineage>
</organism>
<protein>
    <submittedName>
        <fullName evidence="1">Uncharacterized protein</fullName>
    </submittedName>
</protein>
<sequence>MPVFVSEGEISVNLYFNSSHDILYVEEDQYLE</sequence>
<dbReference type="EMBL" id="GBXM01057811">
    <property type="protein sequence ID" value="JAH50766.1"/>
    <property type="molecule type" value="Transcribed_RNA"/>
</dbReference>
<evidence type="ECO:0000313" key="1">
    <source>
        <dbReference type="EMBL" id="JAH50766.1"/>
    </source>
</evidence>
<accession>A0A0E9TAZ6</accession>
<reference evidence="1" key="1">
    <citation type="submission" date="2014-11" db="EMBL/GenBank/DDBJ databases">
        <authorList>
            <person name="Amaro Gonzalez C."/>
        </authorList>
    </citation>
    <scope>NUCLEOTIDE SEQUENCE</scope>
</reference>